<feature type="transmembrane region" description="Helical" evidence="5">
    <location>
        <begin position="132"/>
        <end position="149"/>
    </location>
</feature>
<evidence type="ECO:0000256" key="1">
    <source>
        <dbReference type="ARBA" id="ARBA00004141"/>
    </source>
</evidence>
<feature type="transmembrane region" description="Helical" evidence="5">
    <location>
        <begin position="38"/>
        <end position="60"/>
    </location>
</feature>
<evidence type="ECO:0000256" key="4">
    <source>
        <dbReference type="ARBA" id="ARBA00023136"/>
    </source>
</evidence>
<dbReference type="GO" id="GO:0016020">
    <property type="term" value="C:membrane"/>
    <property type="evidence" value="ECO:0007669"/>
    <property type="project" value="UniProtKB-SubCell"/>
</dbReference>
<protein>
    <recommendedName>
        <fullName evidence="8">Hemolysin III</fullName>
    </recommendedName>
</protein>
<dbReference type="EMBL" id="CAKKNE010000002">
    <property type="protein sequence ID" value="CAH0369914.1"/>
    <property type="molecule type" value="Genomic_DNA"/>
</dbReference>
<keyword evidence="2 5" id="KW-0812">Transmembrane</keyword>
<evidence type="ECO:0008006" key="8">
    <source>
        <dbReference type="Google" id="ProtNLM"/>
    </source>
</evidence>
<evidence type="ECO:0000256" key="2">
    <source>
        <dbReference type="ARBA" id="ARBA00022692"/>
    </source>
</evidence>
<organism evidence="6 7">
    <name type="scientific">Pelagomonas calceolata</name>
    <dbReference type="NCBI Taxonomy" id="35677"/>
    <lineage>
        <taxon>Eukaryota</taxon>
        <taxon>Sar</taxon>
        <taxon>Stramenopiles</taxon>
        <taxon>Ochrophyta</taxon>
        <taxon>Pelagophyceae</taxon>
        <taxon>Pelagomonadales</taxon>
        <taxon>Pelagomonadaceae</taxon>
        <taxon>Pelagomonas</taxon>
    </lineage>
</organism>
<sequence>MKKSDETASASYWREQIPWYPSTVFGPYRLRGYSRRELVADGVVHAAGCVLGLAAAALLIPRAIAVATPAPLAAGLGLYALSLVCMLFCSATFNMMVATWKKSTWELQLADHLGILLLIAGTYTPFMLHACSPRVLAFVWLVGLVSFAAKASKSPLDVVQLHVPCFLAMGWACTMTWTAVSQTITPWAIRRLVVGGCLYTGGLVPWACNGLEFHNAIWHVCVLAASAVFYSVVYHELALPPAACAGLL</sequence>
<evidence type="ECO:0000256" key="3">
    <source>
        <dbReference type="ARBA" id="ARBA00022989"/>
    </source>
</evidence>
<evidence type="ECO:0000313" key="7">
    <source>
        <dbReference type="Proteomes" id="UP000789595"/>
    </source>
</evidence>
<dbReference type="PANTHER" id="PTHR20855:SF3">
    <property type="entry name" value="LD03007P"/>
    <property type="match status" value="1"/>
</dbReference>
<dbReference type="AlphaFoldDB" id="A0A8J2SLC5"/>
<comment type="subcellular location">
    <subcellularLocation>
        <location evidence="1">Membrane</location>
        <topology evidence="1">Multi-pass membrane protein</topology>
    </subcellularLocation>
</comment>
<feature type="transmembrane region" description="Helical" evidence="5">
    <location>
        <begin position="161"/>
        <end position="180"/>
    </location>
</feature>
<name>A0A8J2SLC5_9STRA</name>
<reference evidence="6" key="1">
    <citation type="submission" date="2021-11" db="EMBL/GenBank/DDBJ databases">
        <authorList>
            <consortium name="Genoscope - CEA"/>
            <person name="William W."/>
        </authorList>
    </citation>
    <scope>NUCLEOTIDE SEQUENCE</scope>
</reference>
<dbReference type="PANTHER" id="PTHR20855">
    <property type="entry name" value="ADIPOR/PROGESTIN RECEPTOR-RELATED"/>
    <property type="match status" value="1"/>
</dbReference>
<keyword evidence="4 5" id="KW-0472">Membrane</keyword>
<dbReference type="InterPro" id="IPR004254">
    <property type="entry name" value="AdipoR/HlyIII-related"/>
</dbReference>
<keyword evidence="3 5" id="KW-1133">Transmembrane helix</keyword>
<gene>
    <name evidence="6" type="ORF">PECAL_2P30590</name>
</gene>
<evidence type="ECO:0000256" key="5">
    <source>
        <dbReference type="SAM" id="Phobius"/>
    </source>
</evidence>
<keyword evidence="7" id="KW-1185">Reference proteome</keyword>
<dbReference type="Pfam" id="PF03006">
    <property type="entry name" value="HlyIII"/>
    <property type="match status" value="1"/>
</dbReference>
<evidence type="ECO:0000313" key="6">
    <source>
        <dbReference type="EMBL" id="CAH0369914.1"/>
    </source>
</evidence>
<feature type="transmembrane region" description="Helical" evidence="5">
    <location>
        <begin position="72"/>
        <end position="97"/>
    </location>
</feature>
<dbReference type="OrthoDB" id="186812at2759"/>
<proteinExistence type="predicted"/>
<comment type="caution">
    <text evidence="6">The sequence shown here is derived from an EMBL/GenBank/DDBJ whole genome shotgun (WGS) entry which is preliminary data.</text>
</comment>
<dbReference type="Proteomes" id="UP000789595">
    <property type="component" value="Unassembled WGS sequence"/>
</dbReference>
<accession>A0A8J2SLC5</accession>
<feature type="transmembrane region" description="Helical" evidence="5">
    <location>
        <begin position="192"/>
        <end position="209"/>
    </location>
</feature>
<feature type="transmembrane region" description="Helical" evidence="5">
    <location>
        <begin position="216"/>
        <end position="233"/>
    </location>
</feature>